<evidence type="ECO:0000313" key="1">
    <source>
        <dbReference type="EMBL" id="MFJ3047026.1"/>
    </source>
</evidence>
<comment type="caution">
    <text evidence="1">The sequence shown here is derived from an EMBL/GenBank/DDBJ whole genome shotgun (WGS) entry which is preliminary data.</text>
</comment>
<gene>
    <name evidence="1" type="ORF">ACIPEN_14440</name>
</gene>
<reference evidence="1 2" key="1">
    <citation type="submission" date="2024-10" db="EMBL/GenBank/DDBJ databases">
        <title>The Natural Products Discovery Center: Release of the First 8490 Sequenced Strains for Exploring Actinobacteria Biosynthetic Diversity.</title>
        <authorList>
            <person name="Kalkreuter E."/>
            <person name="Kautsar S.A."/>
            <person name="Yang D."/>
            <person name="Bader C.D."/>
            <person name="Teijaro C.N."/>
            <person name="Fluegel L."/>
            <person name="Davis C.M."/>
            <person name="Simpson J.R."/>
            <person name="Lauterbach L."/>
            <person name="Steele A.D."/>
            <person name="Gui C."/>
            <person name="Meng S."/>
            <person name="Li G."/>
            <person name="Viehrig K."/>
            <person name="Ye F."/>
            <person name="Su P."/>
            <person name="Kiefer A.F."/>
            <person name="Nichols A."/>
            <person name="Cepeda A.J."/>
            <person name="Yan W."/>
            <person name="Fan B."/>
            <person name="Jiang Y."/>
            <person name="Adhikari A."/>
            <person name="Zheng C.-J."/>
            <person name="Schuster L."/>
            <person name="Cowan T.M."/>
            <person name="Smanski M.J."/>
            <person name="Chevrette M.G."/>
            <person name="De Carvalho L.P.S."/>
            <person name="Shen B."/>
        </authorList>
    </citation>
    <scope>NUCLEOTIDE SEQUENCE [LARGE SCALE GENOMIC DNA]</scope>
    <source>
        <strain evidence="1 2">NPDC087045</strain>
    </source>
</reference>
<organism evidence="1 2">
    <name type="scientific">Herbaspirillum chlorophenolicum</name>
    <dbReference type="NCBI Taxonomy" id="211589"/>
    <lineage>
        <taxon>Bacteria</taxon>
        <taxon>Pseudomonadati</taxon>
        <taxon>Pseudomonadota</taxon>
        <taxon>Betaproteobacteria</taxon>
        <taxon>Burkholderiales</taxon>
        <taxon>Oxalobacteraceae</taxon>
        <taxon>Herbaspirillum</taxon>
    </lineage>
</organism>
<keyword evidence="2" id="KW-1185">Reference proteome</keyword>
<evidence type="ECO:0000313" key="2">
    <source>
        <dbReference type="Proteomes" id="UP001617427"/>
    </source>
</evidence>
<protein>
    <submittedName>
        <fullName evidence="1">Uncharacterized protein</fullName>
    </submittedName>
</protein>
<accession>A0ABW8F156</accession>
<dbReference type="RefSeq" id="WP_402701459.1">
    <property type="nucleotide sequence ID" value="NZ_JBIUZV010000008.1"/>
</dbReference>
<dbReference type="EMBL" id="JBIUZV010000008">
    <property type="protein sequence ID" value="MFJ3047026.1"/>
    <property type="molecule type" value="Genomic_DNA"/>
</dbReference>
<proteinExistence type="predicted"/>
<dbReference type="Proteomes" id="UP001617427">
    <property type="component" value="Unassembled WGS sequence"/>
</dbReference>
<sequence length="94" mass="10218">MIPAIPTAIQRAEQWRKEGACGEAAKVAIALLNELESLRAEVREWLCENCNTVYPGPPLPGLTCVVCSSCGGTTGPRGIIERKKLQDEQIRTPL</sequence>
<name>A0ABW8F156_9BURK</name>